<evidence type="ECO:0000256" key="2">
    <source>
        <dbReference type="SAM" id="SignalP"/>
    </source>
</evidence>
<keyword evidence="2" id="KW-0732">Signal</keyword>
<sequence>MNPLHIILCIYGVITTALALVIPDVSNGGFTGVSAGKPLFPNNSPYDPPRREDSP</sequence>
<feature type="signal peptide" evidence="2">
    <location>
        <begin position="1"/>
        <end position="19"/>
    </location>
</feature>
<feature type="region of interest" description="Disordered" evidence="1">
    <location>
        <begin position="32"/>
        <end position="55"/>
    </location>
</feature>
<name>A0A177WYG5_BATDL</name>
<organism evidence="3 4">
    <name type="scientific">Batrachochytrium dendrobatidis (strain JEL423)</name>
    <dbReference type="NCBI Taxonomy" id="403673"/>
    <lineage>
        <taxon>Eukaryota</taxon>
        <taxon>Fungi</taxon>
        <taxon>Fungi incertae sedis</taxon>
        <taxon>Chytridiomycota</taxon>
        <taxon>Chytridiomycota incertae sedis</taxon>
        <taxon>Chytridiomycetes</taxon>
        <taxon>Rhizophydiales</taxon>
        <taxon>Rhizophydiales incertae sedis</taxon>
        <taxon>Batrachochytrium</taxon>
    </lineage>
</organism>
<reference evidence="3 4" key="2">
    <citation type="submission" date="2016-05" db="EMBL/GenBank/DDBJ databases">
        <title>Lineage-specific infection strategies underlie the spectrum of fungal disease in amphibians.</title>
        <authorList>
            <person name="Cuomo C.A."/>
            <person name="Farrer R.A."/>
            <person name="James T."/>
            <person name="Longcore J."/>
            <person name="Birren B."/>
        </authorList>
    </citation>
    <scope>NUCLEOTIDE SEQUENCE [LARGE SCALE GENOMIC DNA]</scope>
    <source>
        <strain evidence="3 4">JEL423</strain>
    </source>
</reference>
<reference evidence="3 4" key="1">
    <citation type="submission" date="2006-10" db="EMBL/GenBank/DDBJ databases">
        <title>The Genome Sequence of Batrachochytrium dendrobatidis JEL423.</title>
        <authorList>
            <consortium name="The Broad Institute Genome Sequencing Platform"/>
            <person name="Birren B."/>
            <person name="Lander E."/>
            <person name="Galagan J."/>
            <person name="Cuomo C."/>
            <person name="Devon K."/>
            <person name="Jaffe D."/>
            <person name="Butler J."/>
            <person name="Alvarez P."/>
            <person name="Gnerre S."/>
            <person name="Grabherr M."/>
            <person name="Kleber M."/>
            <person name="Mauceli E."/>
            <person name="Brockman W."/>
            <person name="Young S."/>
            <person name="LaButti K."/>
            <person name="Sykes S."/>
            <person name="DeCaprio D."/>
            <person name="Crawford M."/>
            <person name="Koehrsen M."/>
            <person name="Engels R."/>
            <person name="Montgomery P."/>
            <person name="Pearson M."/>
            <person name="Howarth C."/>
            <person name="Larson L."/>
            <person name="White J."/>
            <person name="O'Leary S."/>
            <person name="Kodira C."/>
            <person name="Zeng Q."/>
            <person name="Yandava C."/>
            <person name="Alvarado L."/>
            <person name="Longcore J."/>
            <person name="James T."/>
        </authorList>
    </citation>
    <scope>NUCLEOTIDE SEQUENCE [LARGE SCALE GENOMIC DNA]</scope>
    <source>
        <strain evidence="3 4">JEL423</strain>
    </source>
</reference>
<feature type="chain" id="PRO_5008078035" evidence="2">
    <location>
        <begin position="20"/>
        <end position="55"/>
    </location>
</feature>
<evidence type="ECO:0000256" key="1">
    <source>
        <dbReference type="SAM" id="MobiDB-lite"/>
    </source>
</evidence>
<evidence type="ECO:0000313" key="3">
    <source>
        <dbReference type="EMBL" id="OAJ45163.1"/>
    </source>
</evidence>
<dbReference type="Proteomes" id="UP000077115">
    <property type="component" value="Unassembled WGS sequence"/>
</dbReference>
<accession>A0A177WYG5</accession>
<dbReference type="EMBL" id="DS022315">
    <property type="protein sequence ID" value="OAJ45163.1"/>
    <property type="molecule type" value="Genomic_DNA"/>
</dbReference>
<proteinExistence type="predicted"/>
<gene>
    <name evidence="3" type="ORF">BDEG_28324</name>
</gene>
<protein>
    <submittedName>
        <fullName evidence="3">Uncharacterized protein</fullName>
    </submittedName>
</protein>
<dbReference type="VEuPathDB" id="FungiDB:BDEG_28324"/>
<dbReference type="AlphaFoldDB" id="A0A177WYG5"/>
<evidence type="ECO:0000313" key="4">
    <source>
        <dbReference type="Proteomes" id="UP000077115"/>
    </source>
</evidence>